<dbReference type="InterPro" id="IPR047951">
    <property type="entry name" value="Transpos_ISL3"/>
</dbReference>
<evidence type="ECO:0000313" key="2">
    <source>
        <dbReference type="EMBL" id="GIG53110.1"/>
    </source>
</evidence>
<dbReference type="AlphaFoldDB" id="A0A919UIV6"/>
<dbReference type="InterPro" id="IPR006120">
    <property type="entry name" value="Resolvase_HTH_dom"/>
</dbReference>
<dbReference type="NCBIfam" id="NF033550">
    <property type="entry name" value="transpos_ISL3"/>
    <property type="match status" value="1"/>
</dbReference>
<sequence length="379" mass="42283">MAVLGVDDFALRRGHRYGTILIDLDTRIPVDVLPDRETDTLTAWLQAHPGAQVICRDRAGAYAEAARRGAPDAIQVADRWHLWHNLAQHVEKAVARHQRCLNPPPQPATPQPTPDADAVAAHAAAAARDSRLARRTSDRFAQVQRLLDEGRSIKAIVRDLGLARETVRRYARATDVEDLIATARTGARASILDPYLEHIHQRWAAGGTDAKALFHELRGMGYPGSYSVLRDYVRALRSLTAAPPAAPRPPKVRHVVNWLLRHPQRMEPDDQAGLAAIRDRCPHLDRLVAHVTAFAVILTQRRGHELDAWINAVTDDDQPDLHSFAAGLQRDYDAVRNGLTLPHNSGAVEGHVNRIKMLKRQMFGRANFDLLRKRVLHTT</sequence>
<reference evidence="2" key="1">
    <citation type="submission" date="2021-01" db="EMBL/GenBank/DDBJ databases">
        <title>Whole genome shotgun sequence of Dactylosporangium siamense NBRC 106093.</title>
        <authorList>
            <person name="Komaki H."/>
            <person name="Tamura T."/>
        </authorList>
    </citation>
    <scope>NUCLEOTIDE SEQUENCE</scope>
    <source>
        <strain evidence="2">NBRC 106093</strain>
    </source>
</reference>
<dbReference type="InterPro" id="IPR017894">
    <property type="entry name" value="HTH_IS21_transposase_type"/>
</dbReference>
<dbReference type="EMBL" id="BONQ01000211">
    <property type="protein sequence ID" value="GIG53110.1"/>
    <property type="molecule type" value="Genomic_DNA"/>
</dbReference>
<dbReference type="Pfam" id="PF02796">
    <property type="entry name" value="HTH_7"/>
    <property type="match status" value="1"/>
</dbReference>
<dbReference type="PROSITE" id="PS50531">
    <property type="entry name" value="HTH_IS21"/>
    <property type="match status" value="1"/>
</dbReference>
<evidence type="ECO:0000313" key="3">
    <source>
        <dbReference type="Proteomes" id="UP000660611"/>
    </source>
</evidence>
<dbReference type="Gene3D" id="1.10.10.60">
    <property type="entry name" value="Homeodomain-like"/>
    <property type="match status" value="1"/>
</dbReference>
<dbReference type="GO" id="GO:0000150">
    <property type="term" value="F:DNA strand exchange activity"/>
    <property type="evidence" value="ECO:0007669"/>
    <property type="project" value="InterPro"/>
</dbReference>
<gene>
    <name evidence="2" type="ORF">Dsi01nite_111510</name>
</gene>
<dbReference type="InterPro" id="IPR002560">
    <property type="entry name" value="Transposase_DDE"/>
</dbReference>
<protein>
    <recommendedName>
        <fullName evidence="1">HTH IS21-type domain-containing protein</fullName>
    </recommendedName>
</protein>
<evidence type="ECO:0000259" key="1">
    <source>
        <dbReference type="PROSITE" id="PS50531"/>
    </source>
</evidence>
<organism evidence="2 3">
    <name type="scientific">Dactylosporangium siamense</name>
    <dbReference type="NCBI Taxonomy" id="685454"/>
    <lineage>
        <taxon>Bacteria</taxon>
        <taxon>Bacillati</taxon>
        <taxon>Actinomycetota</taxon>
        <taxon>Actinomycetes</taxon>
        <taxon>Micromonosporales</taxon>
        <taxon>Micromonosporaceae</taxon>
        <taxon>Dactylosporangium</taxon>
    </lineage>
</organism>
<dbReference type="PANTHER" id="PTHR33498:SF1">
    <property type="entry name" value="TRANSPOSASE FOR INSERTION SEQUENCE ELEMENT IS1557"/>
    <property type="match status" value="1"/>
</dbReference>
<feature type="domain" description="HTH IS21-type" evidence="1">
    <location>
        <begin position="138"/>
        <end position="203"/>
    </location>
</feature>
<name>A0A919UIV6_9ACTN</name>
<proteinExistence type="predicted"/>
<dbReference type="Proteomes" id="UP000660611">
    <property type="component" value="Unassembled WGS sequence"/>
</dbReference>
<accession>A0A919UIV6</accession>
<dbReference type="GO" id="GO:0003677">
    <property type="term" value="F:DNA binding"/>
    <property type="evidence" value="ECO:0007669"/>
    <property type="project" value="InterPro"/>
</dbReference>
<dbReference type="PANTHER" id="PTHR33498">
    <property type="entry name" value="TRANSPOSASE FOR INSERTION SEQUENCE ELEMENT IS1557"/>
    <property type="match status" value="1"/>
</dbReference>
<keyword evidence="3" id="KW-1185">Reference proteome</keyword>
<comment type="caution">
    <text evidence="2">The sequence shown here is derived from an EMBL/GenBank/DDBJ whole genome shotgun (WGS) entry which is preliminary data.</text>
</comment>
<dbReference type="Pfam" id="PF01610">
    <property type="entry name" value="DDE_Tnp_ISL3"/>
    <property type="match status" value="2"/>
</dbReference>